<proteinExistence type="predicted"/>
<feature type="compositionally biased region" description="Polar residues" evidence="1">
    <location>
        <begin position="356"/>
        <end position="365"/>
    </location>
</feature>
<keyword evidence="3" id="KW-1185">Reference proteome</keyword>
<accession>G7E7S2</accession>
<dbReference type="eggNOG" id="ENOG502SBHA">
    <property type="taxonomic scope" value="Eukaryota"/>
</dbReference>
<dbReference type="GO" id="GO:0070096">
    <property type="term" value="P:mitochondrial outer membrane translocase complex assembly"/>
    <property type="evidence" value="ECO:0007669"/>
    <property type="project" value="TreeGrafter"/>
</dbReference>
<feature type="compositionally biased region" description="Low complexity" evidence="1">
    <location>
        <begin position="821"/>
        <end position="843"/>
    </location>
</feature>
<feature type="region of interest" description="Disordered" evidence="1">
    <location>
        <begin position="1025"/>
        <end position="1063"/>
    </location>
</feature>
<dbReference type="EMBL" id="BABT02000165">
    <property type="protein sequence ID" value="GAA98882.1"/>
    <property type="molecule type" value="Genomic_DNA"/>
</dbReference>
<dbReference type="InParanoid" id="G7E7S2"/>
<dbReference type="Proteomes" id="UP000009131">
    <property type="component" value="Unassembled WGS sequence"/>
</dbReference>
<feature type="region of interest" description="Disordered" evidence="1">
    <location>
        <begin position="290"/>
        <end position="312"/>
    </location>
</feature>
<feature type="region of interest" description="Disordered" evidence="1">
    <location>
        <begin position="815"/>
        <end position="845"/>
    </location>
</feature>
<dbReference type="PANTHER" id="PTHR28241">
    <property type="entry name" value="MITOCHONDRIAL IMPORT PROTEIN 1"/>
    <property type="match status" value="1"/>
</dbReference>
<feature type="region of interest" description="Disordered" evidence="1">
    <location>
        <begin position="352"/>
        <end position="385"/>
    </location>
</feature>
<feature type="compositionally biased region" description="Basic residues" evidence="1">
    <location>
        <begin position="124"/>
        <end position="136"/>
    </location>
</feature>
<sequence>MSKTHYADLSAGHGVANGKLRPNDVFEPVGREELPPVFVPGRSSSLSGSSDGRTRQTSQSSSAASSVYEGISRRTSTSSASSMQSRNSKSSGSLHRLSRRGSSSSSSLNSSASVSDPALSSPRSVKRSKSVRHARKVAKELERQHRAGFTGLPPTTSMDSIAALLMSPDSATESPDIARPATITRTESDSTIVPRMTSREASPALPETVNPAADVFDDVSLPDEPERAPSRGSLDSSASVLTGSLVNEQLADTPVPVAENESAVVLSGQLLPSPVKVALPVLAVDAPMSEDMSPKDVAESMEHGSTNGMLTPSIDIVPARSISPDQSYFDAVQSPPPSQAVSPFEVFFSPPLEQPSFPSQTSPTGSVRDDVKPPSLSPMPSPRLPGALVTSPAVDETTEVSVQPDAAETAHAAAAAPAAVPRMNYAEVFRLCLEEHPKSASIPTRPFEQPERATMTAEDAQIDHRALAFRTIDFDSLARPDIVLPPTENLPAAMPTSSPQHVVGEICSYESLVCPMILPPQQACAQQPRIAYTMPSCVANICNYESLACPPILSPLDACVIPNSKASEGKTADLPTVKTCSYESLACPPILPPLESCVSPPKVAKELDSRILALKTCTYDSLACPAILPPKEPVVKPVTQSQAPRVLAIKSCSYESSAAPPILSPCEPCKSSSTIADQPPCVTTTPDSAVSLSPIAAKADLLPTSEVGLIDEVAIITGGMLGVEPTVFQHIPVDEVQEVEQSPPQAEQTAAAVSAMMAALTPHVETATGDPSLHEIAGHHSDKELMTEPLSLSDNTARALADGLHVSPEFFQNMSSKPVESVTSSDGDDATTSASSTDGSVSTLTDPVDIAESTEKDDAAAKPVDSIENAPVPSLCRTVNANKLETNGALDEAVARHEAFSGQYAASSGFPASPGNSLSREVEQSNTISSPSTAQDGIVHAVESSVLITEDHLQPTEPDESMARAEVAETANARTAALQFTKDLSSLHQPGIEQPASASAVDSSNPSTGLSNGHAIIQNLAGLDQPGMELPSEAREAQSGALARQTGGMTSGGSQPPREPPSLTLSLFTGQIKPWRRQILALLATLGINLALPFINGIMVGFGEIVAREYLAPSVYSAITAWRSGTTYASANLGMRAAHGASDTGYIHGKPGHAGSKTVLEEVVT</sequence>
<feature type="region of interest" description="Disordered" evidence="1">
    <location>
        <begin position="989"/>
        <end position="1013"/>
    </location>
</feature>
<feature type="compositionally biased region" description="Polar residues" evidence="1">
    <location>
        <begin position="996"/>
        <end position="1011"/>
    </location>
</feature>
<name>G7E7S2_MIXOS</name>
<dbReference type="InterPro" id="IPR013262">
    <property type="entry name" value="OMP_MIM1/TOM13_mt"/>
</dbReference>
<organism evidence="2 3">
    <name type="scientific">Mixia osmundae (strain CBS 9802 / IAM 14324 / JCM 22182 / KY 12970)</name>
    <dbReference type="NCBI Taxonomy" id="764103"/>
    <lineage>
        <taxon>Eukaryota</taxon>
        <taxon>Fungi</taxon>
        <taxon>Dikarya</taxon>
        <taxon>Basidiomycota</taxon>
        <taxon>Pucciniomycotina</taxon>
        <taxon>Mixiomycetes</taxon>
        <taxon>Mixiales</taxon>
        <taxon>Mixiaceae</taxon>
        <taxon>Mixia</taxon>
    </lineage>
</organism>
<dbReference type="HOGENOM" id="CLU_274754_0_0_1"/>
<dbReference type="Pfam" id="PF08219">
    <property type="entry name" value="TOM13"/>
    <property type="match status" value="1"/>
</dbReference>
<dbReference type="OrthoDB" id="5529571at2759"/>
<evidence type="ECO:0000256" key="1">
    <source>
        <dbReference type="SAM" id="MobiDB-lite"/>
    </source>
</evidence>
<reference evidence="2 3" key="2">
    <citation type="journal article" date="2012" name="Open Biol.">
        <title>Characteristics of nucleosomes and linker DNA regions on the genome of the basidiomycete Mixia osmundae revealed by mono- and dinucleosome mapping.</title>
        <authorList>
            <person name="Nishida H."/>
            <person name="Kondo S."/>
            <person name="Matsumoto T."/>
            <person name="Suzuki Y."/>
            <person name="Yoshikawa H."/>
            <person name="Taylor T.D."/>
            <person name="Sugiyama J."/>
        </authorList>
    </citation>
    <scope>NUCLEOTIDE SEQUENCE [LARGE SCALE GENOMIC DNA]</scope>
    <source>
        <strain evidence="3">CBS 9802 / IAM 14324 / JCM 22182 / KY 12970</strain>
    </source>
</reference>
<dbReference type="OMA" id="CVANICN"/>
<feature type="compositionally biased region" description="Basic and acidic residues" evidence="1">
    <location>
        <begin position="21"/>
        <end position="34"/>
    </location>
</feature>
<feature type="compositionally biased region" description="Low complexity" evidence="1">
    <location>
        <begin position="41"/>
        <end position="66"/>
    </location>
</feature>
<gene>
    <name evidence="2" type="primary">Mo05570</name>
    <name evidence="2" type="ORF">E5Q_05570</name>
</gene>
<reference evidence="2 3" key="1">
    <citation type="journal article" date="2011" name="J. Gen. Appl. Microbiol.">
        <title>Draft genome sequencing of the enigmatic basidiomycete Mixia osmundae.</title>
        <authorList>
            <person name="Nishida H."/>
            <person name="Nagatsuka Y."/>
            <person name="Sugiyama J."/>
        </authorList>
    </citation>
    <scope>NUCLEOTIDE SEQUENCE [LARGE SCALE GENOMIC DNA]</scope>
    <source>
        <strain evidence="3">CBS 9802 / IAM 14324 / JCM 22182 / KY 12970</strain>
    </source>
</reference>
<feature type="region of interest" description="Disordered" evidence="1">
    <location>
        <begin position="1"/>
        <end position="156"/>
    </location>
</feature>
<dbReference type="AlphaFoldDB" id="G7E7S2"/>
<dbReference type="RefSeq" id="XP_014567046.1">
    <property type="nucleotide sequence ID" value="XM_014711560.1"/>
</dbReference>
<evidence type="ECO:0000313" key="3">
    <source>
        <dbReference type="Proteomes" id="UP000009131"/>
    </source>
</evidence>
<feature type="compositionally biased region" description="Basic and acidic residues" evidence="1">
    <location>
        <begin position="292"/>
        <end position="302"/>
    </location>
</feature>
<feature type="compositionally biased region" description="Low complexity" evidence="1">
    <location>
        <begin position="73"/>
        <end position="123"/>
    </location>
</feature>
<feature type="region of interest" description="Disordered" evidence="1">
    <location>
        <begin position="906"/>
        <end position="933"/>
    </location>
</feature>
<dbReference type="PANTHER" id="PTHR28241:SF1">
    <property type="entry name" value="MITOCHONDRIAL IMPORT PROTEIN 1"/>
    <property type="match status" value="1"/>
</dbReference>
<dbReference type="GO" id="GO:0005741">
    <property type="term" value="C:mitochondrial outer membrane"/>
    <property type="evidence" value="ECO:0007669"/>
    <property type="project" value="InterPro"/>
</dbReference>
<feature type="region of interest" description="Disordered" evidence="1">
    <location>
        <begin position="169"/>
        <end position="240"/>
    </location>
</feature>
<comment type="caution">
    <text evidence="2">The sequence shown here is derived from an EMBL/GenBank/DDBJ whole genome shotgun (WGS) entry which is preliminary data.</text>
</comment>
<evidence type="ECO:0000313" key="2">
    <source>
        <dbReference type="EMBL" id="GAA98882.1"/>
    </source>
</evidence>
<dbReference type="GO" id="GO:0045040">
    <property type="term" value="P:protein insertion into mitochondrial outer membrane"/>
    <property type="evidence" value="ECO:0007669"/>
    <property type="project" value="TreeGrafter"/>
</dbReference>
<protein>
    <submittedName>
        <fullName evidence="2">Uncharacterized protein</fullName>
    </submittedName>
</protein>
<feature type="compositionally biased region" description="Polar residues" evidence="1">
    <location>
        <begin position="914"/>
        <end position="933"/>
    </location>
</feature>